<comment type="similarity">
    <text evidence="3 14">Belongs to the carbohydrate kinase PfkB family.</text>
</comment>
<dbReference type="VEuPathDB" id="TriTrypDB:ADEAN_000570300"/>
<dbReference type="SUPFAM" id="SSF53613">
    <property type="entry name" value="Ribokinase-like"/>
    <property type="match status" value="1"/>
</dbReference>
<dbReference type="InterPro" id="IPR001805">
    <property type="entry name" value="Adenokinase"/>
</dbReference>
<dbReference type="GO" id="GO:0005634">
    <property type="term" value="C:nucleus"/>
    <property type="evidence" value="ECO:0007669"/>
    <property type="project" value="TreeGrafter"/>
</dbReference>
<keyword evidence="5 14" id="KW-0808">Transferase</keyword>
<evidence type="ECO:0000256" key="6">
    <source>
        <dbReference type="ARBA" id="ARBA00022726"/>
    </source>
</evidence>
<reference evidence="16 17" key="1">
    <citation type="submission" date="2020-08" db="EMBL/GenBank/DDBJ databases">
        <authorList>
            <person name="Newling K."/>
            <person name="Davey J."/>
            <person name="Forrester S."/>
        </authorList>
    </citation>
    <scope>NUCLEOTIDE SEQUENCE [LARGE SCALE GENOMIC DNA]</scope>
    <source>
        <strain evidence="17">Crithidia deanei Carvalho (ATCC PRA-265)</strain>
    </source>
</reference>
<dbReference type="EC" id="2.7.1.20" evidence="4 14"/>
<dbReference type="PANTHER" id="PTHR45769">
    <property type="entry name" value="ADENOSINE KINASE"/>
    <property type="match status" value="1"/>
</dbReference>
<feature type="active site" description="Proton acceptor" evidence="13">
    <location>
        <position position="326"/>
    </location>
</feature>
<evidence type="ECO:0000256" key="3">
    <source>
        <dbReference type="ARBA" id="ARBA00010688"/>
    </source>
</evidence>
<dbReference type="CDD" id="cd01168">
    <property type="entry name" value="adenosine_kinase"/>
    <property type="match status" value="1"/>
</dbReference>
<dbReference type="UniPathway" id="UPA00588">
    <property type="reaction ID" value="UER00659"/>
</dbReference>
<evidence type="ECO:0000256" key="14">
    <source>
        <dbReference type="RuleBase" id="RU368116"/>
    </source>
</evidence>
<evidence type="ECO:0000256" key="9">
    <source>
        <dbReference type="ARBA" id="ARBA00022840"/>
    </source>
</evidence>
<keyword evidence="7 14" id="KW-0547">Nucleotide-binding</keyword>
<dbReference type="InterPro" id="IPR002173">
    <property type="entry name" value="Carboh/pur_kinase_PfkB_CS"/>
</dbReference>
<evidence type="ECO:0000256" key="5">
    <source>
        <dbReference type="ARBA" id="ARBA00022679"/>
    </source>
</evidence>
<dbReference type="GO" id="GO:0005829">
    <property type="term" value="C:cytosol"/>
    <property type="evidence" value="ECO:0007669"/>
    <property type="project" value="TreeGrafter"/>
</dbReference>
<dbReference type="GO" id="GO:0044209">
    <property type="term" value="P:AMP salvage"/>
    <property type="evidence" value="ECO:0007669"/>
    <property type="project" value="UniProtKB-UniRule"/>
</dbReference>
<dbReference type="GO" id="GO:0006166">
    <property type="term" value="P:purine ribonucleoside salvage"/>
    <property type="evidence" value="ECO:0007669"/>
    <property type="project" value="UniProtKB-KW"/>
</dbReference>
<keyword evidence="17" id="KW-1185">Reference proteome</keyword>
<evidence type="ECO:0000256" key="4">
    <source>
        <dbReference type="ARBA" id="ARBA00012119"/>
    </source>
</evidence>
<dbReference type="GO" id="GO:0004001">
    <property type="term" value="F:adenosine kinase activity"/>
    <property type="evidence" value="ECO:0007669"/>
    <property type="project" value="UniProtKB-UniRule"/>
</dbReference>
<dbReference type="InterPro" id="IPR011611">
    <property type="entry name" value="PfkB_dom"/>
</dbReference>
<dbReference type="AlphaFoldDB" id="A0A7G2CEM3"/>
<dbReference type="GO" id="GO:0006144">
    <property type="term" value="P:purine nucleobase metabolic process"/>
    <property type="evidence" value="ECO:0007669"/>
    <property type="project" value="TreeGrafter"/>
</dbReference>
<dbReference type="Gene3D" id="3.30.1110.10">
    <property type="match status" value="1"/>
</dbReference>
<keyword evidence="9 14" id="KW-0067">ATP-binding</keyword>
<evidence type="ECO:0000256" key="8">
    <source>
        <dbReference type="ARBA" id="ARBA00022777"/>
    </source>
</evidence>
<evidence type="ECO:0000256" key="10">
    <source>
        <dbReference type="ARBA" id="ARBA00022842"/>
    </source>
</evidence>
<keyword evidence="10 14" id="KW-0460">Magnesium</keyword>
<dbReference type="InterPro" id="IPR029056">
    <property type="entry name" value="Ribokinase-like"/>
</dbReference>
<dbReference type="Proteomes" id="UP000515908">
    <property type="component" value="Chromosome 10"/>
</dbReference>
<dbReference type="Gene3D" id="3.40.1190.20">
    <property type="match status" value="1"/>
</dbReference>
<organism evidence="16 17">
    <name type="scientific">Angomonas deanei</name>
    <dbReference type="NCBI Taxonomy" id="59799"/>
    <lineage>
        <taxon>Eukaryota</taxon>
        <taxon>Discoba</taxon>
        <taxon>Euglenozoa</taxon>
        <taxon>Kinetoplastea</taxon>
        <taxon>Metakinetoplastina</taxon>
        <taxon>Trypanosomatida</taxon>
        <taxon>Trypanosomatidae</taxon>
        <taxon>Strigomonadinae</taxon>
        <taxon>Angomonas</taxon>
    </lineage>
</organism>
<feature type="domain" description="Carbohydrate kinase PfkB" evidence="15">
    <location>
        <begin position="71"/>
        <end position="365"/>
    </location>
</feature>
<comment type="cofactor">
    <cofactor evidence="1 14">
        <name>Mg(2+)</name>
        <dbReference type="ChEBI" id="CHEBI:18420"/>
    </cofactor>
</comment>
<dbReference type="GO" id="GO:0005524">
    <property type="term" value="F:ATP binding"/>
    <property type="evidence" value="ECO:0007669"/>
    <property type="project" value="UniProtKB-UniRule"/>
</dbReference>
<dbReference type="PANTHER" id="PTHR45769:SF3">
    <property type="entry name" value="ADENOSINE KINASE"/>
    <property type="match status" value="1"/>
</dbReference>
<accession>A0A7G2CEM3</accession>
<proteinExistence type="inferred from homology"/>
<dbReference type="PRINTS" id="PR00989">
    <property type="entry name" value="ADENOKINASE"/>
</dbReference>
<evidence type="ECO:0000256" key="12">
    <source>
        <dbReference type="ARBA" id="ARBA00068771"/>
    </source>
</evidence>
<dbReference type="EMBL" id="LR877154">
    <property type="protein sequence ID" value="CAD2218216.1"/>
    <property type="molecule type" value="Genomic_DNA"/>
</dbReference>
<evidence type="ECO:0000313" key="17">
    <source>
        <dbReference type="Proteomes" id="UP000515908"/>
    </source>
</evidence>
<dbReference type="Pfam" id="PF00294">
    <property type="entry name" value="PfkB"/>
    <property type="match status" value="1"/>
</dbReference>
<keyword evidence="8 14" id="KW-0418">Kinase</keyword>
<evidence type="ECO:0000256" key="13">
    <source>
        <dbReference type="PIRSR" id="PIRSR601805-1"/>
    </source>
</evidence>
<gene>
    <name evidence="16" type="ORF">ADEAN_000570300</name>
</gene>
<protein>
    <recommendedName>
        <fullName evidence="12 14">Adenosine kinase</fullName>
        <shortName evidence="14">AK</shortName>
        <ecNumber evidence="4 14">2.7.1.20</ecNumber>
    </recommendedName>
    <alternativeName>
        <fullName evidence="14">Adenosine 5'-phosphotransferase</fullName>
    </alternativeName>
</protein>
<comment type="function">
    <text evidence="14">ATP dependent phosphorylation of adenosine and other related nucleoside analogs to monophosphate derivatives.</text>
</comment>
<dbReference type="OrthoDB" id="432447at2759"/>
<dbReference type="PROSITE" id="PS00584">
    <property type="entry name" value="PFKB_KINASES_2"/>
    <property type="match status" value="1"/>
</dbReference>
<comment type="catalytic activity">
    <reaction evidence="11 14">
        <text>adenosine + ATP = AMP + ADP + H(+)</text>
        <dbReference type="Rhea" id="RHEA:20824"/>
        <dbReference type="ChEBI" id="CHEBI:15378"/>
        <dbReference type="ChEBI" id="CHEBI:16335"/>
        <dbReference type="ChEBI" id="CHEBI:30616"/>
        <dbReference type="ChEBI" id="CHEBI:456215"/>
        <dbReference type="ChEBI" id="CHEBI:456216"/>
        <dbReference type="EC" id="2.7.1.20"/>
    </reaction>
</comment>
<evidence type="ECO:0000256" key="1">
    <source>
        <dbReference type="ARBA" id="ARBA00001946"/>
    </source>
</evidence>
<sequence length="372" mass="40189">MHLQLLFFFFSFFFSNSVSYLLTLIHSLMSAPTKTYIQCNPLLDISAAVDDAFFVKYKVSKAAASLVTEEQAGIYAELEQQPNVTYVPGGSGLNTARVAQWIAQPKEEFISYVGCVADDKYGKILKDSAEKDGVKMVLEHTTKAPTGSCAVCISGKERSLVANLAAANCLSQEHMNSPEVAKALEGSKLFYLTGFTLTIDVNYVIQVAEAARKAGGLFMMNLSAPFIIQFFTENLNKVLPYVDVLFSNDDEASVLAKTFQWEDVPTVADIAKKAAKDLPYNGTGKRLVVFTQGSNPTVWATSEESGSVEVTPIATDKIVDTNGAGDAFVGGFLAAYALQKPVNRCCEVGNYAAGVIIQHDGCTFPEKPALSP</sequence>
<keyword evidence="6 14" id="KW-0660">Purine salvage</keyword>
<evidence type="ECO:0000256" key="2">
    <source>
        <dbReference type="ARBA" id="ARBA00004801"/>
    </source>
</evidence>
<evidence type="ECO:0000256" key="11">
    <source>
        <dbReference type="ARBA" id="ARBA00051362"/>
    </source>
</evidence>
<evidence type="ECO:0000256" key="7">
    <source>
        <dbReference type="ARBA" id="ARBA00022741"/>
    </source>
</evidence>
<name>A0A7G2CEM3_9TRYP</name>
<evidence type="ECO:0000313" key="16">
    <source>
        <dbReference type="EMBL" id="CAD2218216.1"/>
    </source>
</evidence>
<dbReference type="FunFam" id="3.40.1190.20:FF:000076">
    <property type="entry name" value="Adenosine kinase"/>
    <property type="match status" value="1"/>
</dbReference>
<evidence type="ECO:0000259" key="15">
    <source>
        <dbReference type="Pfam" id="PF00294"/>
    </source>
</evidence>
<comment type="pathway">
    <text evidence="2 14">Purine metabolism; AMP biosynthesis via salvage pathway; AMP from adenosine: step 1/1.</text>
</comment>